<dbReference type="Proteomes" id="UP000009374">
    <property type="component" value="Unassembled WGS sequence"/>
</dbReference>
<sequence length="483" mass="55172">MSTHSPLRTLFLNPPSFDDFDGGAGARYQATREVRSFWYPTWLTYPAGMLDNSRVVDAPAQNMGRDETLALADSFDMVVLYTSTPSLKNDIMTAQGLKARNPRMLVGFVGPHPSVLPELTMKADPVIDFVVREEFDYAIPEIARGAKLEDVAGIHFRRDGQIIGNPDRPVIENLDVLPFASQVYARDLKISDYEIPWMRFPYISIYTGRGCGSKCTFCLWPQTFSGNVYRVRSVENVLQEVAYIKKTFPQIKELFFDDDTLTEYRDRTRELSEGLKSFGLSWGCNSKANVDYDTLKIMRDSGCRVMVVGYESGNQTILNNVKKGIRVEQAEKFTRDAHQLGMTIHGTFMVGLPGETPETIDETISFASRLNIETLQVSLASPYPGTHFYEYARENGYLVDSEMVTDDGFQAVNVAYPGISSREIFMAVPKFYKKYYFRPRYIMKVFRRAIFDLSEIKKIAREAREFFRFMAKRRDAEKAHQLP</sequence>
<dbReference type="PROSITE" id="PS51918">
    <property type="entry name" value="RADICAL_SAM"/>
    <property type="match status" value="1"/>
</dbReference>
<gene>
    <name evidence="7" type="ORF">UBAL3_69480028</name>
</gene>
<dbReference type="SMART" id="SM00729">
    <property type="entry name" value="Elp3"/>
    <property type="match status" value="1"/>
</dbReference>
<keyword evidence="4" id="KW-0408">Iron</keyword>
<dbReference type="Pfam" id="PF02310">
    <property type="entry name" value="B12-binding"/>
    <property type="match status" value="1"/>
</dbReference>
<dbReference type="SFLD" id="SFLDG01082">
    <property type="entry name" value="B12-binding_domain_containing"/>
    <property type="match status" value="1"/>
</dbReference>
<dbReference type="Gene3D" id="3.80.30.20">
    <property type="entry name" value="tm_1862 like domain"/>
    <property type="match status" value="1"/>
</dbReference>
<dbReference type="InterPro" id="IPR007197">
    <property type="entry name" value="rSAM"/>
</dbReference>
<dbReference type="Gene3D" id="3.40.50.280">
    <property type="entry name" value="Cobalamin-binding domain"/>
    <property type="match status" value="1"/>
</dbReference>
<dbReference type="AlphaFoldDB" id="C6HUN5"/>
<dbReference type="PANTHER" id="PTHR43409">
    <property type="entry name" value="ANAEROBIC MAGNESIUM-PROTOPORPHYRIN IX MONOMETHYL ESTER CYCLASE-RELATED"/>
    <property type="match status" value="1"/>
</dbReference>
<dbReference type="SFLD" id="SFLDF00404">
    <property type="entry name" value="hopanetetrol_cyclitol_ether_sy"/>
    <property type="match status" value="1"/>
</dbReference>
<protein>
    <submittedName>
        <fullName evidence="7">Radical SAM domain protein</fullName>
    </submittedName>
</protein>
<evidence type="ECO:0000256" key="4">
    <source>
        <dbReference type="ARBA" id="ARBA00023004"/>
    </source>
</evidence>
<evidence type="ECO:0000259" key="6">
    <source>
        <dbReference type="PROSITE" id="PS51918"/>
    </source>
</evidence>
<dbReference type="InterPro" id="IPR058240">
    <property type="entry name" value="rSAM_sf"/>
</dbReference>
<dbReference type="GO" id="GO:0005829">
    <property type="term" value="C:cytosol"/>
    <property type="evidence" value="ECO:0007669"/>
    <property type="project" value="TreeGrafter"/>
</dbReference>
<accession>C6HUN5</accession>
<dbReference type="GO" id="GO:0046872">
    <property type="term" value="F:metal ion binding"/>
    <property type="evidence" value="ECO:0007669"/>
    <property type="project" value="UniProtKB-KW"/>
</dbReference>
<evidence type="ECO:0000313" key="8">
    <source>
        <dbReference type="Proteomes" id="UP000009374"/>
    </source>
</evidence>
<dbReference type="NCBIfam" id="TIGR03471">
    <property type="entry name" value="HpnJ"/>
    <property type="match status" value="1"/>
</dbReference>
<name>C6HUN5_9BACT</name>
<dbReference type="InterPro" id="IPR017834">
    <property type="entry name" value="Hopanoid_synth-assoc_rSAM_HpnJ"/>
</dbReference>
<evidence type="ECO:0000256" key="3">
    <source>
        <dbReference type="ARBA" id="ARBA00022723"/>
    </source>
</evidence>
<comment type="cofactor">
    <cofactor evidence="1">
        <name>[4Fe-4S] cluster</name>
        <dbReference type="ChEBI" id="CHEBI:49883"/>
    </cofactor>
</comment>
<dbReference type="EMBL" id="GG693857">
    <property type="protein sequence ID" value="EES53661.1"/>
    <property type="molecule type" value="Genomic_DNA"/>
</dbReference>
<dbReference type="SUPFAM" id="SSF102114">
    <property type="entry name" value="Radical SAM enzymes"/>
    <property type="match status" value="1"/>
</dbReference>
<keyword evidence="8" id="KW-1185">Reference proteome</keyword>
<dbReference type="CDD" id="cd01335">
    <property type="entry name" value="Radical_SAM"/>
    <property type="match status" value="1"/>
</dbReference>
<evidence type="ECO:0000256" key="2">
    <source>
        <dbReference type="ARBA" id="ARBA00022691"/>
    </source>
</evidence>
<evidence type="ECO:0000256" key="1">
    <source>
        <dbReference type="ARBA" id="ARBA00001966"/>
    </source>
</evidence>
<keyword evidence="5" id="KW-0411">Iron-sulfur</keyword>
<evidence type="ECO:0000313" key="7">
    <source>
        <dbReference type="EMBL" id="EES53661.1"/>
    </source>
</evidence>
<dbReference type="InterPro" id="IPR023404">
    <property type="entry name" value="rSAM_horseshoe"/>
</dbReference>
<proteinExistence type="predicted"/>
<dbReference type="GO" id="GO:0051539">
    <property type="term" value="F:4 iron, 4 sulfur cluster binding"/>
    <property type="evidence" value="ECO:0007669"/>
    <property type="project" value="UniProtKB-KW"/>
</dbReference>
<dbReference type="SFLD" id="SFLDS00029">
    <property type="entry name" value="Radical_SAM"/>
    <property type="match status" value="1"/>
</dbReference>
<dbReference type="InterPro" id="IPR051198">
    <property type="entry name" value="BchE-like"/>
</dbReference>
<dbReference type="Pfam" id="PF04055">
    <property type="entry name" value="Radical_SAM"/>
    <property type="match status" value="1"/>
</dbReference>
<dbReference type="SFLD" id="SFLDG01123">
    <property type="entry name" value="methyltransferase_(Class_B)"/>
    <property type="match status" value="1"/>
</dbReference>
<keyword evidence="3" id="KW-0479">Metal-binding</keyword>
<organism evidence="7 8">
    <name type="scientific">Leptospirillum ferrodiazotrophum</name>
    <dbReference type="NCBI Taxonomy" id="412449"/>
    <lineage>
        <taxon>Bacteria</taxon>
        <taxon>Pseudomonadati</taxon>
        <taxon>Nitrospirota</taxon>
        <taxon>Nitrospiria</taxon>
        <taxon>Nitrospirales</taxon>
        <taxon>Nitrospiraceae</taxon>
        <taxon>Leptospirillum</taxon>
    </lineage>
</organism>
<dbReference type="GO" id="GO:0003824">
    <property type="term" value="F:catalytic activity"/>
    <property type="evidence" value="ECO:0007669"/>
    <property type="project" value="InterPro"/>
</dbReference>
<evidence type="ECO:0000256" key="5">
    <source>
        <dbReference type="ARBA" id="ARBA00023014"/>
    </source>
</evidence>
<dbReference type="InterPro" id="IPR006158">
    <property type="entry name" value="Cobalamin-bd"/>
</dbReference>
<dbReference type="PANTHER" id="PTHR43409:SF16">
    <property type="entry name" value="SLR0320 PROTEIN"/>
    <property type="match status" value="1"/>
</dbReference>
<dbReference type="GO" id="GO:0031419">
    <property type="term" value="F:cobalamin binding"/>
    <property type="evidence" value="ECO:0007669"/>
    <property type="project" value="InterPro"/>
</dbReference>
<dbReference type="InterPro" id="IPR006638">
    <property type="entry name" value="Elp3/MiaA/NifB-like_rSAM"/>
</dbReference>
<feature type="domain" description="Radical SAM core" evidence="6">
    <location>
        <begin position="197"/>
        <end position="420"/>
    </location>
</feature>
<reference evidence="7 8" key="1">
    <citation type="journal article" date="2009" name="Appl. Environ. Microbiol.">
        <title>Community genomic and proteomic analyses of chemoautotrophic iron-oxidizing "Leptospirillum rubarum" (Group II) and "Leptospirillum ferrodiazotrophum" (Group III) bacteria in acid mine drainage biofilms.</title>
        <authorList>
            <person name="Goltsman D.S."/>
            <person name="Denef V.J."/>
            <person name="Singer S.W."/>
            <person name="VerBerkmoes N.C."/>
            <person name="Lefsrud M."/>
            <person name="Mueller R.S."/>
            <person name="Dick G.J."/>
            <person name="Sun C.L."/>
            <person name="Wheeler K.E."/>
            <person name="Zemla A."/>
            <person name="Baker B.J."/>
            <person name="Hauser L."/>
            <person name="Land M."/>
            <person name="Shah M.B."/>
            <person name="Thelen M.P."/>
            <person name="Hettich R.L."/>
            <person name="Banfield J.F."/>
        </authorList>
    </citation>
    <scope>NUCLEOTIDE SEQUENCE [LARGE SCALE GENOMIC DNA]</scope>
</reference>
<keyword evidence="2" id="KW-0949">S-adenosyl-L-methionine</keyword>
<dbReference type="InterPro" id="IPR034466">
    <property type="entry name" value="Methyltransferase_Class_B"/>
</dbReference>